<gene>
    <name evidence="3" type="ORF">DFQ01_12044</name>
</gene>
<evidence type="ECO:0000256" key="2">
    <source>
        <dbReference type="SAM" id="SignalP"/>
    </source>
</evidence>
<name>A0A2V2YPE4_9BACL</name>
<evidence type="ECO:0000313" key="3">
    <source>
        <dbReference type="EMBL" id="PWV97857.1"/>
    </source>
</evidence>
<dbReference type="Proteomes" id="UP000246635">
    <property type="component" value="Unassembled WGS sequence"/>
</dbReference>
<dbReference type="OrthoDB" id="9763054at2"/>
<dbReference type="InterPro" id="IPR006059">
    <property type="entry name" value="SBP"/>
</dbReference>
<proteinExistence type="predicted"/>
<feature type="region of interest" description="Disordered" evidence="1">
    <location>
        <begin position="22"/>
        <end position="53"/>
    </location>
</feature>
<keyword evidence="2" id="KW-0732">Signal</keyword>
<dbReference type="PANTHER" id="PTHR43649">
    <property type="entry name" value="ARABINOSE-BINDING PROTEIN-RELATED"/>
    <property type="match status" value="1"/>
</dbReference>
<keyword evidence="4" id="KW-1185">Reference proteome</keyword>
<dbReference type="Pfam" id="PF01547">
    <property type="entry name" value="SBP_bac_1"/>
    <property type="match status" value="1"/>
</dbReference>
<dbReference type="RefSeq" id="WP_110045829.1">
    <property type="nucleotide sequence ID" value="NZ_CP054613.1"/>
</dbReference>
<dbReference type="PANTHER" id="PTHR43649:SF12">
    <property type="entry name" value="DIACETYLCHITOBIOSE BINDING PROTEIN DASA"/>
    <property type="match status" value="1"/>
</dbReference>
<protein>
    <submittedName>
        <fullName evidence="3">Raffinose/stachyose/melibiose transport system substrate-binding protein</fullName>
    </submittedName>
</protein>
<sequence length="444" mass="48726">MRKTSLILMSCVLAGALAACGDSSKKTDTSTDTSTGTATNQTENQDNKEASGEPVTIHMFQFKVEIAEALNRLKDEYEKTHPNVKLDIETVGGGADYGAALKAKFASGEEPDIFNNGGFNEMETWLSHLEDLSDQPWVSDAVDVAKEPMTKDGKIYGMPMNLEGYGFVYNKDLFAQAGITTVPKTITELADAAKKLKDAGITPFANGYQEWWILGIHNFNVAVANQDDPKGFVDAMNAGTGKVEGNAVFDQWTNLLDLTLEYSNPNPLTTDYNTQVTLFASGKAAMMQQGNWTQVQIDGINPDLNLGLMPMPISDDAAKNDNLYVGVPNNWVINNNSKVKAEAKEFLNWLATSDIGKKYTVEEFKFIPAFKSVEVKDPAILGDIANDVIAYSKEGKTKSWNWFSYPEGLTQELGSAMQAYIAKKLDKAAFFETVDKSWSNLAKK</sequence>
<dbReference type="InterPro" id="IPR050490">
    <property type="entry name" value="Bact_solute-bd_prot1"/>
</dbReference>
<dbReference type="AlphaFoldDB" id="A0A2V2YPE4"/>
<dbReference type="SUPFAM" id="SSF53850">
    <property type="entry name" value="Periplasmic binding protein-like II"/>
    <property type="match status" value="1"/>
</dbReference>
<comment type="caution">
    <text evidence="3">The sequence shown here is derived from an EMBL/GenBank/DDBJ whole genome shotgun (WGS) entry which is preliminary data.</text>
</comment>
<feature type="signal peptide" evidence="2">
    <location>
        <begin position="1"/>
        <end position="18"/>
    </location>
</feature>
<organism evidence="3 4">
    <name type="scientific">Paenibacillus cellulosilyticus</name>
    <dbReference type="NCBI Taxonomy" id="375489"/>
    <lineage>
        <taxon>Bacteria</taxon>
        <taxon>Bacillati</taxon>
        <taxon>Bacillota</taxon>
        <taxon>Bacilli</taxon>
        <taxon>Bacillales</taxon>
        <taxon>Paenibacillaceae</taxon>
        <taxon>Paenibacillus</taxon>
    </lineage>
</organism>
<dbReference type="PROSITE" id="PS51257">
    <property type="entry name" value="PROKAR_LIPOPROTEIN"/>
    <property type="match status" value="1"/>
</dbReference>
<accession>A0A2V2YPE4</accession>
<dbReference type="EMBL" id="QGTQ01000020">
    <property type="protein sequence ID" value="PWV97857.1"/>
    <property type="molecule type" value="Genomic_DNA"/>
</dbReference>
<reference evidence="3 4" key="1">
    <citation type="submission" date="2018-05" db="EMBL/GenBank/DDBJ databases">
        <title>Genomic Encyclopedia of Type Strains, Phase III (KMG-III): the genomes of soil and plant-associated and newly described type strains.</title>
        <authorList>
            <person name="Whitman W."/>
        </authorList>
    </citation>
    <scope>NUCLEOTIDE SEQUENCE [LARGE SCALE GENOMIC DNA]</scope>
    <source>
        <strain evidence="3 4">CECT 5696</strain>
    </source>
</reference>
<evidence type="ECO:0000313" key="4">
    <source>
        <dbReference type="Proteomes" id="UP000246635"/>
    </source>
</evidence>
<evidence type="ECO:0000256" key="1">
    <source>
        <dbReference type="SAM" id="MobiDB-lite"/>
    </source>
</evidence>
<feature type="chain" id="PRO_5039391868" evidence="2">
    <location>
        <begin position="19"/>
        <end position="444"/>
    </location>
</feature>
<dbReference type="Gene3D" id="3.40.190.10">
    <property type="entry name" value="Periplasmic binding protein-like II"/>
    <property type="match status" value="2"/>
</dbReference>